<proteinExistence type="predicted"/>
<protein>
    <recommendedName>
        <fullName evidence="1">N-acetyltransferase domain-containing protein</fullName>
    </recommendedName>
</protein>
<comment type="caution">
    <text evidence="2">The sequence shown here is derived from an EMBL/GenBank/DDBJ whole genome shotgun (WGS) entry which is preliminary data.</text>
</comment>
<dbReference type="Gene3D" id="3.40.630.30">
    <property type="match status" value="1"/>
</dbReference>
<dbReference type="Proteomes" id="UP000037696">
    <property type="component" value="Unassembled WGS sequence"/>
</dbReference>
<dbReference type="InterPro" id="IPR016181">
    <property type="entry name" value="Acyl_CoA_acyltransferase"/>
</dbReference>
<gene>
    <name evidence="2" type="ORF">ACN38_g3023</name>
</gene>
<sequence>MKIQIEPAQFPEDADSILSLFSGYAASLGIDLTFQSFQEELDSLPGKYAPSQGGSLLIARADTGANNMNGLVDSISSRFPFALGCVALRRSSDDWCEMKRLYVLKETRGERLGEKLVEAILAQAKDLGYRGMRLDTLPEMTVAQRLYRKYGFVDIPPYYDTPIQRTVFMGSFINPLPLEDSEISVGNFRIRNSDEKA</sequence>
<dbReference type="EMBL" id="LHQQ01000034">
    <property type="protein sequence ID" value="KOS46056.1"/>
    <property type="molecule type" value="Genomic_DNA"/>
</dbReference>
<feature type="domain" description="N-acetyltransferase" evidence="1">
    <location>
        <begin position="3"/>
        <end position="174"/>
    </location>
</feature>
<organism evidence="2 3">
    <name type="scientific">Penicillium nordicum</name>
    <dbReference type="NCBI Taxonomy" id="229535"/>
    <lineage>
        <taxon>Eukaryota</taxon>
        <taxon>Fungi</taxon>
        <taxon>Dikarya</taxon>
        <taxon>Ascomycota</taxon>
        <taxon>Pezizomycotina</taxon>
        <taxon>Eurotiomycetes</taxon>
        <taxon>Eurotiomycetidae</taxon>
        <taxon>Eurotiales</taxon>
        <taxon>Aspergillaceae</taxon>
        <taxon>Penicillium</taxon>
    </lineage>
</organism>
<keyword evidence="3" id="KW-1185">Reference proteome</keyword>
<evidence type="ECO:0000259" key="1">
    <source>
        <dbReference type="PROSITE" id="PS51186"/>
    </source>
</evidence>
<name>A0A0M8P5W9_9EURO</name>
<reference evidence="2 3" key="1">
    <citation type="submission" date="2015-08" db="EMBL/GenBank/DDBJ databases">
        <title>Genome sequencing of Penicillium nordicum.</title>
        <authorList>
            <person name="Nguyen H.D."/>
            <person name="Seifert K.A."/>
        </authorList>
    </citation>
    <scope>NUCLEOTIDE SEQUENCE [LARGE SCALE GENOMIC DNA]</scope>
    <source>
        <strain evidence="2 3">DAOMC 185683</strain>
    </source>
</reference>
<dbReference type="OrthoDB" id="41532at2759"/>
<evidence type="ECO:0000313" key="3">
    <source>
        <dbReference type="Proteomes" id="UP000037696"/>
    </source>
</evidence>
<dbReference type="Pfam" id="PF13508">
    <property type="entry name" value="Acetyltransf_7"/>
    <property type="match status" value="1"/>
</dbReference>
<dbReference type="PROSITE" id="PS51186">
    <property type="entry name" value="GNAT"/>
    <property type="match status" value="1"/>
</dbReference>
<evidence type="ECO:0000313" key="2">
    <source>
        <dbReference type="EMBL" id="KOS46056.1"/>
    </source>
</evidence>
<accession>A0A0M8P5W9</accession>
<dbReference type="InterPro" id="IPR052777">
    <property type="entry name" value="Acetyltransferase_Enz"/>
</dbReference>
<dbReference type="PANTHER" id="PTHR43305:SF1">
    <property type="entry name" value="FAMILY N-ACETYLTRANSFERASE, PUTATIVE (AFU_ORTHOLOGUE AFUA_2G01380)-RELATED"/>
    <property type="match status" value="1"/>
</dbReference>
<dbReference type="SUPFAM" id="SSF55729">
    <property type="entry name" value="Acyl-CoA N-acyltransferases (Nat)"/>
    <property type="match status" value="1"/>
</dbReference>
<dbReference type="AlphaFoldDB" id="A0A0M8P5W9"/>
<dbReference type="InterPro" id="IPR000182">
    <property type="entry name" value="GNAT_dom"/>
</dbReference>
<dbReference type="GO" id="GO:0016747">
    <property type="term" value="F:acyltransferase activity, transferring groups other than amino-acyl groups"/>
    <property type="evidence" value="ECO:0007669"/>
    <property type="project" value="InterPro"/>
</dbReference>
<dbReference type="PANTHER" id="PTHR43305">
    <property type="entry name" value="FAMILY N-ACETYLTRANSFERASE, PUTATIVE (AFU_ORTHOLOGUE AFUA_2G01380)-RELATED"/>
    <property type="match status" value="1"/>
</dbReference>
<dbReference type="STRING" id="229535.A0A0M8P5W9"/>